<feature type="coiled-coil region" evidence="1">
    <location>
        <begin position="184"/>
        <end position="211"/>
    </location>
</feature>
<evidence type="ECO:0000256" key="2">
    <source>
        <dbReference type="SAM" id="Phobius"/>
    </source>
</evidence>
<keyword evidence="1" id="KW-0175">Coiled coil</keyword>
<dbReference type="Proteomes" id="UP000189733">
    <property type="component" value="Unassembled WGS sequence"/>
</dbReference>
<evidence type="ECO:0000313" key="3">
    <source>
        <dbReference type="EMBL" id="SKA78998.1"/>
    </source>
</evidence>
<evidence type="ECO:0000313" key="4">
    <source>
        <dbReference type="Proteomes" id="UP000189733"/>
    </source>
</evidence>
<keyword evidence="4" id="KW-1185">Reference proteome</keyword>
<dbReference type="RefSeq" id="WP_144012619.1">
    <property type="nucleotide sequence ID" value="NZ_FUYA01000009.1"/>
</dbReference>
<dbReference type="InterPro" id="IPR027417">
    <property type="entry name" value="P-loop_NTPase"/>
</dbReference>
<dbReference type="PANTHER" id="PTHR32309">
    <property type="entry name" value="TYROSINE-PROTEIN KINASE"/>
    <property type="match status" value="1"/>
</dbReference>
<dbReference type="AlphaFoldDB" id="A0A1T4WQ56"/>
<organism evidence="3 4">
    <name type="scientific">Desulfobaculum bizertense DSM 18034</name>
    <dbReference type="NCBI Taxonomy" id="1121442"/>
    <lineage>
        <taxon>Bacteria</taxon>
        <taxon>Pseudomonadati</taxon>
        <taxon>Thermodesulfobacteriota</taxon>
        <taxon>Desulfovibrionia</taxon>
        <taxon>Desulfovibrionales</taxon>
        <taxon>Desulfovibrionaceae</taxon>
        <taxon>Desulfobaculum</taxon>
    </lineage>
</organism>
<evidence type="ECO:0000256" key="1">
    <source>
        <dbReference type="SAM" id="Coils"/>
    </source>
</evidence>
<dbReference type="STRING" id="1121442.SAMN02745702_02472"/>
<dbReference type="EMBL" id="FUYA01000009">
    <property type="protein sequence ID" value="SKA78998.1"/>
    <property type="molecule type" value="Genomic_DNA"/>
</dbReference>
<dbReference type="Gene3D" id="3.40.50.300">
    <property type="entry name" value="P-loop containing nucleotide triphosphate hydrolases"/>
    <property type="match status" value="1"/>
</dbReference>
<reference evidence="3 4" key="1">
    <citation type="submission" date="2017-02" db="EMBL/GenBank/DDBJ databases">
        <authorList>
            <person name="Peterson S.W."/>
        </authorList>
    </citation>
    <scope>NUCLEOTIDE SEQUENCE [LARGE SCALE GENOMIC DNA]</scope>
    <source>
        <strain evidence="3 4">DSM 18034</strain>
    </source>
</reference>
<proteinExistence type="predicted"/>
<feature type="transmembrane region" description="Helical" evidence="2">
    <location>
        <begin position="32"/>
        <end position="51"/>
    </location>
</feature>
<name>A0A1T4WQ56_9BACT</name>
<accession>A0A1T4WQ56</accession>
<sequence length="722" mass="80353">MSETPSLGPPRVMGSKGKPFDVPGAISRYMKVIVVLGLGLFMLLAPLAFIMSKPFYEVSGSLRLTREIPPIITNFGQRQISSYFRDYAQTQLRVLMAEQTLQQAWERLPENFQENILPGVKDSKLAAQLLPRKLNAGVVYGTTFLTLGASGNVPEGLAELVNTVMLVFAERVQQEEAGIDSSRIVGFRKEREKLAANVEELSNELERIGSKVRTSTFTEQFNLSSKLQNEMQKAWVQAYADLLNKENAYKSIKGQAEQIRKLPIQSLADEMVAGDESLWSISYWTYKTMQEMRATIDGTTSSNPDRRYIEARMGSMKNYETQLKERISARALRIVGDKRDYELDRRVIEARHQFEAALRTEENLREKLNIAEKEVAETSQGILKAQRIAARVEHAREQLFRFDERLGDLAAEAGSGVSRVVIQTFASPPIAPAGNSFKKLLIMCFALSFGSVGCVFLAGDLVDGRIRSPKDMGHAVDGQVSWPISKYDGDFARVSLESPTDVSAKAIRSLADKLNDEHAANGAKIVLFSGAGRECGSTTLALNTAHALTMHSPRVLLAEINSVSHGLSEIMGHDRKAGVPIEESGEHDVAFLDAIMRDEERKIWILFVDESHWLDLEANRFVSVLESLKKSYDFIVIDSGPVLMSDLTEFMARHTDIAVLVGQGDGSLYKNARFSAELFRMLEVPALAAVLNWGAKRIPSSLEKFVARVPLLAKLVHHSRRI</sequence>
<protein>
    <submittedName>
        <fullName evidence="3">Chromosome partitioning ATPase, Mrp family, contains Fe-S cluster</fullName>
    </submittedName>
</protein>
<dbReference type="SUPFAM" id="SSF52540">
    <property type="entry name" value="P-loop containing nucleoside triphosphate hydrolases"/>
    <property type="match status" value="1"/>
</dbReference>
<dbReference type="OrthoDB" id="9812433at2"/>
<keyword evidence="2" id="KW-0472">Membrane</keyword>
<dbReference type="PANTHER" id="PTHR32309:SF31">
    <property type="entry name" value="CAPSULAR EXOPOLYSACCHARIDE FAMILY"/>
    <property type="match status" value="1"/>
</dbReference>
<keyword evidence="2" id="KW-1133">Transmembrane helix</keyword>
<dbReference type="InterPro" id="IPR050445">
    <property type="entry name" value="Bact_polysacc_biosynth/exp"/>
</dbReference>
<keyword evidence="2" id="KW-0812">Transmembrane</keyword>
<gene>
    <name evidence="3" type="ORF">SAMN02745702_02472</name>
</gene>
<feature type="coiled-coil region" evidence="1">
    <location>
        <begin position="354"/>
        <end position="381"/>
    </location>
</feature>